<feature type="transmembrane region" description="Helical" evidence="2">
    <location>
        <begin position="57"/>
        <end position="76"/>
    </location>
</feature>
<keyword evidence="2" id="KW-1133">Transmembrane helix</keyword>
<keyword evidence="4" id="KW-1185">Reference proteome</keyword>
<evidence type="ECO:0000313" key="4">
    <source>
        <dbReference type="Proteomes" id="UP001608902"/>
    </source>
</evidence>
<dbReference type="AlphaFoldDB" id="A0ABD6EUH5"/>
<reference evidence="3 4" key="1">
    <citation type="submission" date="2024-08" db="EMBL/GenBank/DDBJ databases">
        <title>Gnathostoma spinigerum genome.</title>
        <authorList>
            <person name="Gonzalez-Bertolin B."/>
            <person name="Monzon S."/>
            <person name="Zaballos A."/>
            <person name="Jimenez P."/>
            <person name="Dekumyoy P."/>
            <person name="Varona S."/>
            <person name="Cuesta I."/>
            <person name="Sumanam S."/>
            <person name="Adisakwattana P."/>
            <person name="Gasser R.B."/>
            <person name="Hernandez-Gonzalez A."/>
            <person name="Young N.D."/>
            <person name="Perteguer M.J."/>
        </authorList>
    </citation>
    <scope>NUCLEOTIDE SEQUENCE [LARGE SCALE GENOMIC DNA]</scope>
    <source>
        <strain evidence="3">AL3</strain>
        <tissue evidence="3">Liver</tissue>
    </source>
</reference>
<accession>A0ABD6EUH5</accession>
<keyword evidence="2" id="KW-0472">Membrane</keyword>
<dbReference type="EMBL" id="JBGFUD010012368">
    <property type="protein sequence ID" value="MFH4983463.1"/>
    <property type="molecule type" value="Genomic_DNA"/>
</dbReference>
<dbReference type="Proteomes" id="UP001608902">
    <property type="component" value="Unassembled WGS sequence"/>
</dbReference>
<keyword evidence="2" id="KW-0812">Transmembrane</keyword>
<name>A0ABD6EUH5_9BILA</name>
<evidence type="ECO:0000313" key="3">
    <source>
        <dbReference type="EMBL" id="MFH4983463.1"/>
    </source>
</evidence>
<feature type="region of interest" description="Disordered" evidence="1">
    <location>
        <begin position="1"/>
        <end position="32"/>
    </location>
</feature>
<evidence type="ECO:0000256" key="1">
    <source>
        <dbReference type="SAM" id="MobiDB-lite"/>
    </source>
</evidence>
<organism evidence="3 4">
    <name type="scientific">Gnathostoma spinigerum</name>
    <dbReference type="NCBI Taxonomy" id="75299"/>
    <lineage>
        <taxon>Eukaryota</taxon>
        <taxon>Metazoa</taxon>
        <taxon>Ecdysozoa</taxon>
        <taxon>Nematoda</taxon>
        <taxon>Chromadorea</taxon>
        <taxon>Rhabditida</taxon>
        <taxon>Spirurina</taxon>
        <taxon>Gnathostomatomorpha</taxon>
        <taxon>Gnathostomatoidea</taxon>
        <taxon>Gnathostomatidae</taxon>
        <taxon>Gnathostoma</taxon>
    </lineage>
</organism>
<proteinExistence type="predicted"/>
<protein>
    <submittedName>
        <fullName evidence="3">Uncharacterized protein</fullName>
    </submittedName>
</protein>
<sequence>MRYSRLPRKEDDTGLSDNTPLMGDSNSADSRSRDDVYLLPFSRSPSYSRFDPYAHNMFRFLCFLGFLPLLLVLPAISTKCMLNKIKAQF</sequence>
<comment type="caution">
    <text evidence="3">The sequence shown here is derived from an EMBL/GenBank/DDBJ whole genome shotgun (WGS) entry which is preliminary data.</text>
</comment>
<evidence type="ECO:0000256" key="2">
    <source>
        <dbReference type="SAM" id="Phobius"/>
    </source>
</evidence>
<gene>
    <name evidence="3" type="ORF">AB6A40_010172</name>
</gene>